<dbReference type="AlphaFoldDB" id="A0A5C1AJ77"/>
<proteinExistence type="predicted"/>
<name>A0A5C1AJ77_9BACT</name>
<gene>
    <name evidence="2" type="ORF">PX52LOC_05970</name>
</gene>
<keyword evidence="3" id="KW-1185">Reference proteome</keyword>
<dbReference type="KEGG" id="lrs:PX52LOC_05970"/>
<feature type="signal peptide" evidence="1">
    <location>
        <begin position="1"/>
        <end position="22"/>
    </location>
</feature>
<evidence type="ECO:0000313" key="2">
    <source>
        <dbReference type="EMBL" id="QEL18920.1"/>
    </source>
</evidence>
<organism evidence="2 3">
    <name type="scientific">Limnoglobus roseus</name>
    <dbReference type="NCBI Taxonomy" id="2598579"/>
    <lineage>
        <taxon>Bacteria</taxon>
        <taxon>Pseudomonadati</taxon>
        <taxon>Planctomycetota</taxon>
        <taxon>Planctomycetia</taxon>
        <taxon>Gemmatales</taxon>
        <taxon>Gemmataceae</taxon>
        <taxon>Limnoglobus</taxon>
    </lineage>
</organism>
<dbReference type="Proteomes" id="UP000324974">
    <property type="component" value="Chromosome"/>
</dbReference>
<sequence length="142" mass="15448">MAPLICGSLVVLLLVLVVAAVAATVVQHVRKMKELCEHGQEVKAVVERNTLLAGYKVGGVVSVVKQRASQQREITYHYTDAAGTPYTGTYTVRAADVPEFTSLQKGMPFPIVYSLRNPAVSAPKHLVDTFRPGMSKRSPRGR</sequence>
<dbReference type="RefSeq" id="WP_149113366.1">
    <property type="nucleotide sequence ID" value="NZ_CP042425.1"/>
</dbReference>
<reference evidence="3" key="1">
    <citation type="submission" date="2019-08" db="EMBL/GenBank/DDBJ databases">
        <title>Limnoglobus roseus gen. nov., sp. nov., a novel freshwater planctomycete with a giant genome from the family Gemmataceae.</title>
        <authorList>
            <person name="Kulichevskaya I.S."/>
            <person name="Naumoff D.G."/>
            <person name="Miroshnikov K."/>
            <person name="Ivanova A."/>
            <person name="Philippov D.A."/>
            <person name="Hakobyan A."/>
            <person name="Rijpstra I.C."/>
            <person name="Sinninghe Damste J.S."/>
            <person name="Liesack W."/>
            <person name="Dedysh S.N."/>
        </authorList>
    </citation>
    <scope>NUCLEOTIDE SEQUENCE [LARGE SCALE GENOMIC DNA]</scope>
    <source>
        <strain evidence="3">PX52</strain>
    </source>
</reference>
<feature type="chain" id="PRO_5022680432" description="DUF3592 domain-containing protein" evidence="1">
    <location>
        <begin position="23"/>
        <end position="142"/>
    </location>
</feature>
<accession>A0A5C1AJ77</accession>
<keyword evidence="1" id="KW-0732">Signal</keyword>
<evidence type="ECO:0000313" key="3">
    <source>
        <dbReference type="Proteomes" id="UP000324974"/>
    </source>
</evidence>
<dbReference type="EMBL" id="CP042425">
    <property type="protein sequence ID" value="QEL18920.1"/>
    <property type="molecule type" value="Genomic_DNA"/>
</dbReference>
<evidence type="ECO:0000256" key="1">
    <source>
        <dbReference type="SAM" id="SignalP"/>
    </source>
</evidence>
<protein>
    <recommendedName>
        <fullName evidence="4">DUF3592 domain-containing protein</fullName>
    </recommendedName>
</protein>
<evidence type="ECO:0008006" key="4">
    <source>
        <dbReference type="Google" id="ProtNLM"/>
    </source>
</evidence>